<keyword evidence="2" id="KW-1185">Reference proteome</keyword>
<accession>A0ACB9DLQ0</accession>
<name>A0ACB9DLQ0_ARCLA</name>
<dbReference type="Proteomes" id="UP001055879">
    <property type="component" value="Linkage Group LG03"/>
</dbReference>
<proteinExistence type="predicted"/>
<protein>
    <submittedName>
        <fullName evidence="1">Uncharacterized protein</fullName>
    </submittedName>
</protein>
<evidence type="ECO:0000313" key="1">
    <source>
        <dbReference type="EMBL" id="KAI3747599.1"/>
    </source>
</evidence>
<gene>
    <name evidence="1" type="ORF">L6452_10110</name>
</gene>
<comment type="caution">
    <text evidence="1">The sequence shown here is derived from an EMBL/GenBank/DDBJ whole genome shotgun (WGS) entry which is preliminary data.</text>
</comment>
<sequence>MGCGSDRGRVPSVGEKEFDGERVYPSIHGKAGLVGHVASTEKEKIKAYLKGLPSDMMTMVQNSNASNLRETIEDAQFMEEVYARGKPEKAVAVVEKRKWES</sequence>
<evidence type="ECO:0000313" key="2">
    <source>
        <dbReference type="Proteomes" id="UP001055879"/>
    </source>
</evidence>
<reference evidence="2" key="1">
    <citation type="journal article" date="2022" name="Mol. Ecol. Resour.">
        <title>The genomes of chicory, endive, great burdock and yacon provide insights into Asteraceae palaeo-polyploidization history and plant inulin production.</title>
        <authorList>
            <person name="Fan W."/>
            <person name="Wang S."/>
            <person name="Wang H."/>
            <person name="Wang A."/>
            <person name="Jiang F."/>
            <person name="Liu H."/>
            <person name="Zhao H."/>
            <person name="Xu D."/>
            <person name="Zhang Y."/>
        </authorList>
    </citation>
    <scope>NUCLEOTIDE SEQUENCE [LARGE SCALE GENOMIC DNA]</scope>
    <source>
        <strain evidence="2">cv. Niubang</strain>
    </source>
</reference>
<organism evidence="1 2">
    <name type="scientific">Arctium lappa</name>
    <name type="common">Greater burdock</name>
    <name type="synonym">Lappa major</name>
    <dbReference type="NCBI Taxonomy" id="4217"/>
    <lineage>
        <taxon>Eukaryota</taxon>
        <taxon>Viridiplantae</taxon>
        <taxon>Streptophyta</taxon>
        <taxon>Embryophyta</taxon>
        <taxon>Tracheophyta</taxon>
        <taxon>Spermatophyta</taxon>
        <taxon>Magnoliopsida</taxon>
        <taxon>eudicotyledons</taxon>
        <taxon>Gunneridae</taxon>
        <taxon>Pentapetalae</taxon>
        <taxon>asterids</taxon>
        <taxon>campanulids</taxon>
        <taxon>Asterales</taxon>
        <taxon>Asteraceae</taxon>
        <taxon>Carduoideae</taxon>
        <taxon>Cardueae</taxon>
        <taxon>Arctiinae</taxon>
        <taxon>Arctium</taxon>
    </lineage>
</organism>
<reference evidence="1 2" key="2">
    <citation type="journal article" date="2022" name="Mol. Ecol. Resour.">
        <title>The genomes of chicory, endive, great burdock and yacon provide insights into Asteraceae paleo-polyploidization history and plant inulin production.</title>
        <authorList>
            <person name="Fan W."/>
            <person name="Wang S."/>
            <person name="Wang H."/>
            <person name="Wang A."/>
            <person name="Jiang F."/>
            <person name="Liu H."/>
            <person name="Zhao H."/>
            <person name="Xu D."/>
            <person name="Zhang Y."/>
        </authorList>
    </citation>
    <scope>NUCLEOTIDE SEQUENCE [LARGE SCALE GENOMIC DNA]</scope>
    <source>
        <strain evidence="2">cv. Niubang</strain>
    </source>
</reference>
<dbReference type="EMBL" id="CM042049">
    <property type="protein sequence ID" value="KAI3747599.1"/>
    <property type="molecule type" value="Genomic_DNA"/>
</dbReference>